<reference evidence="5 8" key="2">
    <citation type="submission" date="2017-12" db="EMBL/GenBank/DDBJ databases">
        <title>Pharmacopeia of the Arctic Ocean.</title>
        <authorList>
            <person name="Collins E."/>
            <person name="Ducluzeau A.-L."/>
        </authorList>
    </citation>
    <scope>NUCLEOTIDE SEQUENCE [LARGE SCALE GENOMIC DNA]</scope>
    <source>
        <strain evidence="5 8">DSM 23325</strain>
    </source>
</reference>
<evidence type="ECO:0000313" key="8">
    <source>
        <dbReference type="Proteomes" id="UP000233565"/>
    </source>
</evidence>
<dbReference type="Proteomes" id="UP000233565">
    <property type="component" value="Unassembled WGS sequence"/>
</dbReference>
<evidence type="ECO:0000256" key="2">
    <source>
        <dbReference type="SAM" id="SignalP"/>
    </source>
</evidence>
<feature type="signal peptide" evidence="2">
    <location>
        <begin position="1"/>
        <end position="22"/>
    </location>
</feature>
<protein>
    <submittedName>
        <fullName evidence="6">TAP-like protein</fullName>
    </submittedName>
</protein>
<dbReference type="Gene3D" id="3.40.50.1820">
    <property type="entry name" value="alpha/beta hydrolase"/>
    <property type="match status" value="1"/>
</dbReference>
<feature type="domain" description="Peptidase S33 tripeptidyl aminopeptidase-like C-terminal" evidence="4">
    <location>
        <begin position="422"/>
        <end position="512"/>
    </location>
</feature>
<dbReference type="Pfam" id="PF08386">
    <property type="entry name" value="Abhydrolase_4"/>
    <property type="match status" value="1"/>
</dbReference>
<dbReference type="InterPro" id="IPR013595">
    <property type="entry name" value="Pept_S33_TAP-like_C"/>
</dbReference>
<evidence type="ECO:0000313" key="5">
    <source>
        <dbReference type="EMBL" id="PKH37623.1"/>
    </source>
</evidence>
<dbReference type="OrthoDB" id="3930934at2"/>
<proteinExistence type="predicted"/>
<dbReference type="InterPro" id="IPR000073">
    <property type="entry name" value="AB_hydrolase_1"/>
</dbReference>
<dbReference type="PROSITE" id="PS51257">
    <property type="entry name" value="PROKAR_LIPOPROTEIN"/>
    <property type="match status" value="1"/>
</dbReference>
<dbReference type="GO" id="GO:0003824">
    <property type="term" value="F:catalytic activity"/>
    <property type="evidence" value="ECO:0007669"/>
    <property type="project" value="UniProtKB-ARBA"/>
</dbReference>
<evidence type="ECO:0000313" key="6">
    <source>
        <dbReference type="EMBL" id="SFA82521.1"/>
    </source>
</evidence>
<name>A0A1I0W1N9_9ACTN</name>
<accession>A0A1I0W1N9</accession>
<gene>
    <name evidence="5" type="ORF">CXG46_19545</name>
    <name evidence="6" type="ORF">SAMN05192575_101633</name>
</gene>
<feature type="region of interest" description="Disordered" evidence="1">
    <location>
        <begin position="21"/>
        <end position="40"/>
    </location>
</feature>
<dbReference type="Pfam" id="PF00561">
    <property type="entry name" value="Abhydrolase_1"/>
    <property type="match status" value="1"/>
</dbReference>
<evidence type="ECO:0000259" key="3">
    <source>
        <dbReference type="Pfam" id="PF00561"/>
    </source>
</evidence>
<keyword evidence="2" id="KW-0732">Signal</keyword>
<evidence type="ECO:0000256" key="1">
    <source>
        <dbReference type="SAM" id="MobiDB-lite"/>
    </source>
</evidence>
<dbReference type="EMBL" id="FOKC01000001">
    <property type="protein sequence ID" value="SFA82521.1"/>
    <property type="molecule type" value="Genomic_DNA"/>
</dbReference>
<evidence type="ECO:0000259" key="4">
    <source>
        <dbReference type="Pfam" id="PF08386"/>
    </source>
</evidence>
<evidence type="ECO:0000313" key="7">
    <source>
        <dbReference type="Proteomes" id="UP000199113"/>
    </source>
</evidence>
<dbReference type="SUPFAM" id="SSF53474">
    <property type="entry name" value="alpha/beta-Hydrolases"/>
    <property type="match status" value="1"/>
</dbReference>
<feature type="domain" description="AB hydrolase-1" evidence="3">
    <location>
        <begin position="109"/>
        <end position="235"/>
    </location>
</feature>
<feature type="region of interest" description="Disordered" evidence="1">
    <location>
        <begin position="528"/>
        <end position="550"/>
    </location>
</feature>
<sequence>MIRAAAAAVALAVAMAGCTSGADDPGPTPSGRGGTAAPADFTETECPADVASVVVGEVTCGVLTVPEDRARPGNDVDLFVARIEPPEVLHEDPMFVAGTDLANLPNYGGVAPLAQRVGREVIMMDTRGVGHSRPSLACPEVDEIRTTALTSSTADEQARAAFLAAVDACHERLTADGVDPGAYHLAAMAADAEDLRTALGIEEWNVVSYGTASRIALEMVRRSPDHLRSVLLDSPEVPGVDPRVLAVDSTRAGLAAVLEACASARPCDDAFPDVDTLLDRALAALADDPLTVAMSPTGQESVDVLVDDALLLRLLRGMLSDGGSSGSLTRAASVPAVLDGAVDGRLPELAKTLATTVAGSPPYCLGYLPKCLPQHRASVGTAYSVLCHDVAPRHDDAEAARAAGTEDTAVAAAYGESPYLDVCDAWPVDGTQHTGTPDVDSPVESDLPVLALVGAFTPYSPEAVVREGLAGLSGTTLVVDPTGGHNVMGSDCLVSIRSAWLDDLDLGDDEQGCLADQETDWVTDLTELGAEPTPAGSERPTGPAGSGAGDLEGVWESALTRAEIRRALVAGGFGGLAERFFADEEIAAEGVRIRTTFEDGRFSQAYLGSDGAWQVGWEAGATITGDRVEITDEATGSTDTLRWRVADGRVRFAPVDSTLPLYNGIPEMAYLWAYFAADAHRRTE</sequence>
<keyword evidence="8" id="KW-1185">Reference proteome</keyword>
<dbReference type="InterPro" id="IPR029058">
    <property type="entry name" value="AB_hydrolase_fold"/>
</dbReference>
<dbReference type="EMBL" id="PJBV01000035">
    <property type="protein sequence ID" value="PKH37623.1"/>
    <property type="molecule type" value="Genomic_DNA"/>
</dbReference>
<dbReference type="STRING" id="748909.SAMN05192575_101633"/>
<dbReference type="Proteomes" id="UP000199113">
    <property type="component" value="Unassembled WGS sequence"/>
</dbReference>
<organism evidence="6 7">
    <name type="scientific">Nocardioides alpinus</name>
    <dbReference type="NCBI Taxonomy" id="748909"/>
    <lineage>
        <taxon>Bacteria</taxon>
        <taxon>Bacillati</taxon>
        <taxon>Actinomycetota</taxon>
        <taxon>Actinomycetes</taxon>
        <taxon>Propionibacteriales</taxon>
        <taxon>Nocardioidaceae</taxon>
        <taxon>Nocardioides</taxon>
    </lineage>
</organism>
<dbReference type="AlphaFoldDB" id="A0A1I0W1N9"/>
<dbReference type="RefSeq" id="WP_091194077.1">
    <property type="nucleotide sequence ID" value="NZ_FOKC01000001.1"/>
</dbReference>
<feature type="chain" id="PRO_5011571793" evidence="2">
    <location>
        <begin position="23"/>
        <end position="684"/>
    </location>
</feature>
<reference evidence="6" key="1">
    <citation type="submission" date="2016-10" db="EMBL/GenBank/DDBJ databases">
        <authorList>
            <person name="de Groot N.N."/>
        </authorList>
    </citation>
    <scope>NUCLEOTIDE SEQUENCE [LARGE SCALE GENOMIC DNA]</scope>
    <source>
        <strain evidence="6">CGMCC 1.10697</strain>
    </source>
</reference>